<gene>
    <name evidence="2" type="ORF">CERSUDRAFT_78039</name>
</gene>
<protein>
    <submittedName>
        <fullName evidence="2">Uncharacterized protein</fullName>
    </submittedName>
</protein>
<dbReference type="Proteomes" id="UP000016930">
    <property type="component" value="Unassembled WGS sequence"/>
</dbReference>
<dbReference type="HOGENOM" id="CLU_1360263_0_0_1"/>
<organism evidence="2 3">
    <name type="scientific">Ceriporiopsis subvermispora (strain B)</name>
    <name type="common">White-rot fungus</name>
    <name type="synonym">Gelatoporia subvermispora</name>
    <dbReference type="NCBI Taxonomy" id="914234"/>
    <lineage>
        <taxon>Eukaryota</taxon>
        <taxon>Fungi</taxon>
        <taxon>Dikarya</taxon>
        <taxon>Basidiomycota</taxon>
        <taxon>Agaricomycotina</taxon>
        <taxon>Agaricomycetes</taxon>
        <taxon>Polyporales</taxon>
        <taxon>Gelatoporiaceae</taxon>
        <taxon>Gelatoporia</taxon>
    </lineage>
</organism>
<keyword evidence="3" id="KW-1185">Reference proteome</keyword>
<feature type="compositionally biased region" description="Polar residues" evidence="1">
    <location>
        <begin position="1"/>
        <end position="10"/>
    </location>
</feature>
<feature type="compositionally biased region" description="Polar residues" evidence="1">
    <location>
        <begin position="28"/>
        <end position="37"/>
    </location>
</feature>
<evidence type="ECO:0000313" key="2">
    <source>
        <dbReference type="EMBL" id="EMD31586.1"/>
    </source>
</evidence>
<dbReference type="AlphaFoldDB" id="M2QYH5"/>
<feature type="compositionally biased region" description="Basic and acidic residues" evidence="1">
    <location>
        <begin position="11"/>
        <end position="27"/>
    </location>
</feature>
<evidence type="ECO:0000313" key="3">
    <source>
        <dbReference type="Proteomes" id="UP000016930"/>
    </source>
</evidence>
<accession>M2QYH5</accession>
<proteinExistence type="predicted"/>
<feature type="region of interest" description="Disordered" evidence="1">
    <location>
        <begin position="1"/>
        <end position="37"/>
    </location>
</feature>
<dbReference type="EMBL" id="KB445817">
    <property type="protein sequence ID" value="EMD31586.1"/>
    <property type="molecule type" value="Genomic_DNA"/>
</dbReference>
<sequence length="201" mass="23562">MSESHQTMSRGQEDPQRGQGQDQHDSAPTKTPEQAVGSTSIHVSHLCLPKRYRYYGCAWSLTHLRKWARKLVDLDPETCSRAQLQTEMMFYFEHLLNNLDMTMDLAIYEEDRETRETYSKFVLDVARVKDHQEILILVLRKGIRIQGAKNPIHWKYAGLKEHVEEILGPARWWEIAIGNEDDPMHEWYNPETGERTDLEQP</sequence>
<reference evidence="2 3" key="1">
    <citation type="journal article" date="2012" name="Proc. Natl. Acad. Sci. U.S.A.">
        <title>Comparative genomics of Ceriporiopsis subvermispora and Phanerochaete chrysosporium provide insight into selective ligninolysis.</title>
        <authorList>
            <person name="Fernandez-Fueyo E."/>
            <person name="Ruiz-Duenas F.J."/>
            <person name="Ferreira P."/>
            <person name="Floudas D."/>
            <person name="Hibbett D.S."/>
            <person name="Canessa P."/>
            <person name="Larrondo L.F."/>
            <person name="James T.Y."/>
            <person name="Seelenfreund D."/>
            <person name="Lobos S."/>
            <person name="Polanco R."/>
            <person name="Tello M."/>
            <person name="Honda Y."/>
            <person name="Watanabe T."/>
            <person name="Watanabe T."/>
            <person name="Ryu J.S."/>
            <person name="Kubicek C.P."/>
            <person name="Schmoll M."/>
            <person name="Gaskell J."/>
            <person name="Hammel K.E."/>
            <person name="St John F.J."/>
            <person name="Vanden Wymelenberg A."/>
            <person name="Sabat G."/>
            <person name="Splinter BonDurant S."/>
            <person name="Syed K."/>
            <person name="Yadav J.S."/>
            <person name="Doddapaneni H."/>
            <person name="Subramanian V."/>
            <person name="Lavin J.L."/>
            <person name="Oguiza J.A."/>
            <person name="Perez G."/>
            <person name="Pisabarro A.G."/>
            <person name="Ramirez L."/>
            <person name="Santoyo F."/>
            <person name="Master E."/>
            <person name="Coutinho P.M."/>
            <person name="Henrissat B."/>
            <person name="Lombard V."/>
            <person name="Magnuson J.K."/>
            <person name="Kuees U."/>
            <person name="Hori C."/>
            <person name="Igarashi K."/>
            <person name="Samejima M."/>
            <person name="Held B.W."/>
            <person name="Barry K.W."/>
            <person name="LaButti K.M."/>
            <person name="Lapidus A."/>
            <person name="Lindquist E.A."/>
            <person name="Lucas S.M."/>
            <person name="Riley R."/>
            <person name="Salamov A.A."/>
            <person name="Hoffmeister D."/>
            <person name="Schwenk D."/>
            <person name="Hadar Y."/>
            <person name="Yarden O."/>
            <person name="de Vries R.P."/>
            <person name="Wiebenga A."/>
            <person name="Stenlid J."/>
            <person name="Eastwood D."/>
            <person name="Grigoriev I.V."/>
            <person name="Berka R.M."/>
            <person name="Blanchette R.A."/>
            <person name="Kersten P."/>
            <person name="Martinez A.T."/>
            <person name="Vicuna R."/>
            <person name="Cullen D."/>
        </authorList>
    </citation>
    <scope>NUCLEOTIDE SEQUENCE [LARGE SCALE GENOMIC DNA]</scope>
    <source>
        <strain evidence="2 3">B</strain>
    </source>
</reference>
<evidence type="ECO:0000256" key="1">
    <source>
        <dbReference type="SAM" id="MobiDB-lite"/>
    </source>
</evidence>
<name>M2QYH5_CERS8</name>